<reference evidence="1 2" key="1">
    <citation type="submission" date="2016-10" db="EMBL/GenBank/DDBJ databases">
        <authorList>
            <person name="Varghese N."/>
            <person name="Submissions S."/>
        </authorList>
    </citation>
    <scope>NUCLEOTIDE SEQUENCE [LARGE SCALE GENOMIC DNA]</scope>
    <source>
        <strain evidence="1 2">22B</strain>
    </source>
</reference>
<evidence type="ECO:0000313" key="2">
    <source>
        <dbReference type="Proteomes" id="UP000243374"/>
    </source>
</evidence>
<gene>
    <name evidence="1" type="ORF">SAMN04487865_105122</name>
</gene>
<proteinExistence type="predicted"/>
<accession>A0A662ZB94</accession>
<protein>
    <submittedName>
        <fullName evidence="1">Uncharacterized protein</fullName>
    </submittedName>
</protein>
<dbReference type="AlphaFoldDB" id="A0A662ZB94"/>
<organism evidence="1 2">
    <name type="scientific">Succinivibrio dextrinosolvens</name>
    <dbReference type="NCBI Taxonomy" id="83771"/>
    <lineage>
        <taxon>Bacteria</taxon>
        <taxon>Pseudomonadati</taxon>
        <taxon>Pseudomonadota</taxon>
        <taxon>Gammaproteobacteria</taxon>
        <taxon>Aeromonadales</taxon>
        <taxon>Succinivibrionaceae</taxon>
        <taxon>Succinivibrio</taxon>
    </lineage>
</organism>
<name>A0A662ZB94_9GAMM</name>
<sequence>AEKRDCLRKSRKENELGENELKQRIMNILGCSLQAPMNTVEQLRKTFKIKSLGTSKYQQELMCKYYSNATS</sequence>
<evidence type="ECO:0000313" key="1">
    <source>
        <dbReference type="EMBL" id="SFK30289.1"/>
    </source>
</evidence>
<feature type="non-terminal residue" evidence="1">
    <location>
        <position position="1"/>
    </location>
</feature>
<dbReference type="Proteomes" id="UP000243374">
    <property type="component" value="Unassembled WGS sequence"/>
</dbReference>
<dbReference type="RefSeq" id="WP_218148738.1">
    <property type="nucleotide sequence ID" value="NZ_FOSF01000051.1"/>
</dbReference>
<dbReference type="EMBL" id="FOSF01000051">
    <property type="protein sequence ID" value="SFK30289.1"/>
    <property type="molecule type" value="Genomic_DNA"/>
</dbReference>
<keyword evidence="2" id="KW-1185">Reference proteome</keyword>